<dbReference type="EMBL" id="JAAIUW010000003">
    <property type="protein sequence ID" value="KAF7837513.1"/>
    <property type="molecule type" value="Genomic_DNA"/>
</dbReference>
<dbReference type="AlphaFoldDB" id="A0A834X3D2"/>
<organism evidence="1 2">
    <name type="scientific">Senna tora</name>
    <dbReference type="NCBI Taxonomy" id="362788"/>
    <lineage>
        <taxon>Eukaryota</taxon>
        <taxon>Viridiplantae</taxon>
        <taxon>Streptophyta</taxon>
        <taxon>Embryophyta</taxon>
        <taxon>Tracheophyta</taxon>
        <taxon>Spermatophyta</taxon>
        <taxon>Magnoliopsida</taxon>
        <taxon>eudicotyledons</taxon>
        <taxon>Gunneridae</taxon>
        <taxon>Pentapetalae</taxon>
        <taxon>rosids</taxon>
        <taxon>fabids</taxon>
        <taxon>Fabales</taxon>
        <taxon>Fabaceae</taxon>
        <taxon>Caesalpinioideae</taxon>
        <taxon>Cassia clade</taxon>
        <taxon>Senna</taxon>
    </lineage>
</organism>
<sequence length="24" mass="2814">MRDKWLAEVNVVVLLVPNFQRCLA</sequence>
<protein>
    <submittedName>
        <fullName evidence="1">Uncharacterized protein</fullName>
    </submittedName>
</protein>
<comment type="caution">
    <text evidence="1">The sequence shown here is derived from an EMBL/GenBank/DDBJ whole genome shotgun (WGS) entry which is preliminary data.</text>
</comment>
<keyword evidence="2" id="KW-1185">Reference proteome</keyword>
<gene>
    <name evidence="1" type="ORF">G2W53_005995</name>
</gene>
<reference evidence="1" key="1">
    <citation type="submission" date="2020-09" db="EMBL/GenBank/DDBJ databases">
        <title>Genome-Enabled Discovery of Anthraquinone Biosynthesis in Senna tora.</title>
        <authorList>
            <person name="Kang S.-H."/>
            <person name="Pandey R.P."/>
            <person name="Lee C.-M."/>
            <person name="Sim J.-S."/>
            <person name="Jeong J.-T."/>
            <person name="Choi B.-S."/>
            <person name="Jung M."/>
            <person name="Ginzburg D."/>
            <person name="Zhao K."/>
            <person name="Won S.Y."/>
            <person name="Oh T.-J."/>
            <person name="Yu Y."/>
            <person name="Kim N.-H."/>
            <person name="Lee O.R."/>
            <person name="Lee T.-H."/>
            <person name="Bashyal P."/>
            <person name="Kim T.-S."/>
            <person name="Lee W.-H."/>
            <person name="Kawkins C."/>
            <person name="Kim C.-K."/>
            <person name="Kim J.S."/>
            <person name="Ahn B.O."/>
            <person name="Rhee S.Y."/>
            <person name="Sohng J.K."/>
        </authorList>
    </citation>
    <scope>NUCLEOTIDE SEQUENCE</scope>
    <source>
        <tissue evidence="1">Leaf</tissue>
    </source>
</reference>
<evidence type="ECO:0000313" key="2">
    <source>
        <dbReference type="Proteomes" id="UP000634136"/>
    </source>
</evidence>
<dbReference type="Proteomes" id="UP000634136">
    <property type="component" value="Unassembled WGS sequence"/>
</dbReference>
<name>A0A834X3D2_9FABA</name>
<accession>A0A834X3D2</accession>
<evidence type="ECO:0000313" key="1">
    <source>
        <dbReference type="EMBL" id="KAF7837513.1"/>
    </source>
</evidence>
<proteinExistence type="predicted"/>